<name>A0A9X3WKM5_9BACI</name>
<dbReference type="AlphaFoldDB" id="A0A9X3WKM5"/>
<organism evidence="2 3">
    <name type="scientific">Aquibacillus koreensis</name>
    <dbReference type="NCBI Taxonomy" id="279446"/>
    <lineage>
        <taxon>Bacteria</taxon>
        <taxon>Bacillati</taxon>
        <taxon>Bacillota</taxon>
        <taxon>Bacilli</taxon>
        <taxon>Bacillales</taxon>
        <taxon>Bacillaceae</taxon>
        <taxon>Aquibacillus</taxon>
    </lineage>
</organism>
<dbReference type="RefSeq" id="WP_259866298.1">
    <property type="nucleotide sequence ID" value="NZ_JAMQJZ010000014.1"/>
</dbReference>
<reference evidence="2" key="1">
    <citation type="submission" date="2022-06" db="EMBL/GenBank/DDBJ databases">
        <title>Aquibacillus sp. a new bacterium isolated from soil saline samples.</title>
        <authorList>
            <person name="Galisteo C."/>
            <person name="De La Haba R."/>
            <person name="Sanchez-Porro C."/>
            <person name="Ventosa A."/>
        </authorList>
    </citation>
    <scope>NUCLEOTIDE SEQUENCE</scope>
    <source>
        <strain evidence="2">JCM 12387</strain>
    </source>
</reference>
<evidence type="ECO:0000313" key="2">
    <source>
        <dbReference type="EMBL" id="MDC3421857.1"/>
    </source>
</evidence>
<proteinExistence type="predicted"/>
<comment type="caution">
    <text evidence="2">The sequence shown here is derived from an EMBL/GenBank/DDBJ whole genome shotgun (WGS) entry which is preliminary data.</text>
</comment>
<feature type="region of interest" description="Disordered" evidence="1">
    <location>
        <begin position="1"/>
        <end position="101"/>
    </location>
</feature>
<evidence type="ECO:0000256" key="1">
    <source>
        <dbReference type="SAM" id="MobiDB-lite"/>
    </source>
</evidence>
<feature type="compositionally biased region" description="Basic and acidic residues" evidence="1">
    <location>
        <begin position="79"/>
        <end position="88"/>
    </location>
</feature>
<dbReference type="EMBL" id="JAMQJZ010000014">
    <property type="protein sequence ID" value="MDC3421857.1"/>
    <property type="molecule type" value="Genomic_DNA"/>
</dbReference>
<feature type="compositionally biased region" description="Basic and acidic residues" evidence="1">
    <location>
        <begin position="44"/>
        <end position="66"/>
    </location>
</feature>
<dbReference type="Proteomes" id="UP001145072">
    <property type="component" value="Unassembled WGS sequence"/>
</dbReference>
<gene>
    <name evidence="2" type="ORF">NC661_15895</name>
</gene>
<sequence>MSWKSVEMQVALPRTQDVGKVQEQLHQRGKVMQESLASNQLVTEDLKRKKVNDSEQKDQVKNKKQESNSQYSTNNIKSNHTEESDLRSKHPYLGKQIDYNG</sequence>
<protein>
    <submittedName>
        <fullName evidence="2">Uncharacterized protein</fullName>
    </submittedName>
</protein>
<evidence type="ECO:0000313" key="3">
    <source>
        <dbReference type="Proteomes" id="UP001145072"/>
    </source>
</evidence>
<feature type="compositionally biased region" description="Polar residues" evidence="1">
    <location>
        <begin position="67"/>
        <end position="78"/>
    </location>
</feature>
<accession>A0A9X3WKM5</accession>
<keyword evidence="3" id="KW-1185">Reference proteome</keyword>